<dbReference type="EC" id="3.1.1.11" evidence="3"/>
<keyword evidence="5" id="KW-0063">Aspartyl esterase</keyword>
<dbReference type="InterPro" id="IPR012334">
    <property type="entry name" value="Pectin_lyas_fold"/>
</dbReference>
<dbReference type="PANTHER" id="PTHR31321:SF126">
    <property type="entry name" value="PECTINESTERASE"/>
    <property type="match status" value="1"/>
</dbReference>
<dbReference type="Gene3D" id="2.160.20.10">
    <property type="entry name" value="Single-stranded right-handed beta-helix, Pectin lyase-like"/>
    <property type="match status" value="1"/>
</dbReference>
<evidence type="ECO:0000259" key="7">
    <source>
        <dbReference type="Pfam" id="PF01095"/>
    </source>
</evidence>
<sequence length="179" mass="19960">MAERAALLVTIIVLVIIQLVPTIDAALNSTLVAVEKSVKVITVRKDGSGDFKSIREANFAPKLDVWSLNEEQAVAMRMSGDKVIFYNCKFLGYKDTLCDYKGNHLFQNCYIEGAVDFIFENGISHHLFHVPRRKSRRGHGLHNMDECVDPYPPIGLGLHSATRLFVSSRGHDPMASLAM</sequence>
<evidence type="ECO:0000313" key="9">
    <source>
        <dbReference type="Proteomes" id="UP001420932"/>
    </source>
</evidence>
<comment type="similarity">
    <text evidence="2">Belongs to the pectinesterase family.</text>
</comment>
<keyword evidence="9" id="KW-1185">Reference proteome</keyword>
<dbReference type="Proteomes" id="UP001420932">
    <property type="component" value="Unassembled WGS sequence"/>
</dbReference>
<keyword evidence="4" id="KW-0378">Hydrolase</keyword>
<dbReference type="SUPFAM" id="SSF51126">
    <property type="entry name" value="Pectin lyase-like"/>
    <property type="match status" value="1"/>
</dbReference>
<evidence type="ECO:0000256" key="3">
    <source>
        <dbReference type="ARBA" id="ARBA00013229"/>
    </source>
</evidence>
<accession>A0AAP0F1S8</accession>
<comment type="caution">
    <text evidence="8">The sequence shown here is derived from an EMBL/GenBank/DDBJ whole genome shotgun (WGS) entry which is preliminary data.</text>
</comment>
<dbReference type="InterPro" id="IPR000070">
    <property type="entry name" value="Pectinesterase_cat"/>
</dbReference>
<gene>
    <name evidence="8" type="ORF">Syun_026114</name>
</gene>
<evidence type="ECO:0000256" key="4">
    <source>
        <dbReference type="ARBA" id="ARBA00022801"/>
    </source>
</evidence>
<feature type="signal peptide" evidence="6">
    <location>
        <begin position="1"/>
        <end position="25"/>
    </location>
</feature>
<dbReference type="InterPro" id="IPR011050">
    <property type="entry name" value="Pectin_lyase_fold/virulence"/>
</dbReference>
<dbReference type="EMBL" id="JBBNAF010000011">
    <property type="protein sequence ID" value="KAK9099069.1"/>
    <property type="molecule type" value="Genomic_DNA"/>
</dbReference>
<keyword evidence="6" id="KW-0732">Signal</keyword>
<dbReference type="GO" id="GO:0030599">
    <property type="term" value="F:pectinesterase activity"/>
    <property type="evidence" value="ECO:0007669"/>
    <property type="project" value="UniProtKB-EC"/>
</dbReference>
<evidence type="ECO:0000256" key="1">
    <source>
        <dbReference type="ARBA" id="ARBA00005184"/>
    </source>
</evidence>
<dbReference type="GO" id="GO:0045490">
    <property type="term" value="P:pectin catabolic process"/>
    <property type="evidence" value="ECO:0007669"/>
    <property type="project" value="TreeGrafter"/>
</dbReference>
<dbReference type="PANTHER" id="PTHR31321">
    <property type="entry name" value="ACYL-COA THIOESTER HYDROLASE YBHC-RELATED"/>
    <property type="match status" value="1"/>
</dbReference>
<reference evidence="8 9" key="1">
    <citation type="submission" date="2024-01" db="EMBL/GenBank/DDBJ databases">
        <title>Genome assemblies of Stephania.</title>
        <authorList>
            <person name="Yang L."/>
        </authorList>
    </citation>
    <scope>NUCLEOTIDE SEQUENCE [LARGE SCALE GENOMIC DNA]</scope>
    <source>
        <strain evidence="8">YNDBR</strain>
        <tissue evidence="8">Leaf</tissue>
    </source>
</reference>
<evidence type="ECO:0000256" key="2">
    <source>
        <dbReference type="ARBA" id="ARBA00008891"/>
    </source>
</evidence>
<evidence type="ECO:0000313" key="8">
    <source>
        <dbReference type="EMBL" id="KAK9099069.1"/>
    </source>
</evidence>
<proteinExistence type="inferred from homology"/>
<dbReference type="Pfam" id="PF01095">
    <property type="entry name" value="Pectinesterase"/>
    <property type="match status" value="1"/>
</dbReference>
<evidence type="ECO:0000256" key="5">
    <source>
        <dbReference type="ARBA" id="ARBA00023085"/>
    </source>
</evidence>
<organism evidence="8 9">
    <name type="scientific">Stephania yunnanensis</name>
    <dbReference type="NCBI Taxonomy" id="152371"/>
    <lineage>
        <taxon>Eukaryota</taxon>
        <taxon>Viridiplantae</taxon>
        <taxon>Streptophyta</taxon>
        <taxon>Embryophyta</taxon>
        <taxon>Tracheophyta</taxon>
        <taxon>Spermatophyta</taxon>
        <taxon>Magnoliopsida</taxon>
        <taxon>Ranunculales</taxon>
        <taxon>Menispermaceae</taxon>
        <taxon>Menispermoideae</taxon>
        <taxon>Cissampelideae</taxon>
        <taxon>Stephania</taxon>
    </lineage>
</organism>
<name>A0AAP0F1S8_9MAGN</name>
<comment type="pathway">
    <text evidence="1">Glycan metabolism; pectin degradation; 2-dehydro-3-deoxy-D-gluconate from pectin: step 1/5.</text>
</comment>
<evidence type="ECO:0000256" key="6">
    <source>
        <dbReference type="SAM" id="SignalP"/>
    </source>
</evidence>
<feature type="domain" description="Pectinesterase catalytic" evidence="7">
    <location>
        <begin position="69"/>
        <end position="123"/>
    </location>
</feature>
<dbReference type="GO" id="GO:0042545">
    <property type="term" value="P:cell wall modification"/>
    <property type="evidence" value="ECO:0007669"/>
    <property type="project" value="InterPro"/>
</dbReference>
<dbReference type="AlphaFoldDB" id="A0AAP0F1S8"/>
<feature type="chain" id="PRO_5042999790" description="pectinesterase" evidence="6">
    <location>
        <begin position="26"/>
        <end position="179"/>
    </location>
</feature>
<protein>
    <recommendedName>
        <fullName evidence="3">pectinesterase</fullName>
        <ecNumber evidence="3">3.1.1.11</ecNumber>
    </recommendedName>
</protein>